<evidence type="ECO:0000256" key="2">
    <source>
        <dbReference type="ARBA" id="ARBA00022679"/>
    </source>
</evidence>
<evidence type="ECO:0000313" key="8">
    <source>
        <dbReference type="EMBL" id="ONH25403.1"/>
    </source>
</evidence>
<comment type="caution">
    <text evidence="8">The sequence shown here is derived from an EMBL/GenBank/DDBJ whole genome shotgun (WGS) entry which is preliminary data.</text>
</comment>
<dbReference type="InterPro" id="IPR023213">
    <property type="entry name" value="CAT-like_dom_sf"/>
</dbReference>
<dbReference type="EMBL" id="MOMC01000060">
    <property type="protein sequence ID" value="ONH25403.1"/>
    <property type="molecule type" value="Genomic_DNA"/>
</dbReference>
<dbReference type="InterPro" id="IPR000542">
    <property type="entry name" value="Carn_acyl_trans"/>
</dbReference>
<dbReference type="SUPFAM" id="SSF52777">
    <property type="entry name" value="CoA-dependent acyltransferases"/>
    <property type="match status" value="2"/>
</dbReference>
<evidence type="ECO:0000256" key="4">
    <source>
        <dbReference type="PIRSR" id="PIRSR600542-1"/>
    </source>
</evidence>
<keyword evidence="9" id="KW-1185">Reference proteome</keyword>
<feature type="compositionally biased region" description="Pro residues" evidence="6">
    <location>
        <begin position="126"/>
        <end position="137"/>
    </location>
</feature>
<keyword evidence="2 5" id="KW-0808">Transferase</keyword>
<gene>
    <name evidence="8" type="ORF">BL253_27490</name>
</gene>
<dbReference type="STRING" id="1834516.BL253_27490"/>
<evidence type="ECO:0000313" key="9">
    <source>
        <dbReference type="Proteomes" id="UP000188929"/>
    </source>
</evidence>
<organism evidence="8 9">
    <name type="scientific">Pseudofrankia asymbiotica</name>
    <dbReference type="NCBI Taxonomy" id="1834516"/>
    <lineage>
        <taxon>Bacteria</taxon>
        <taxon>Bacillati</taxon>
        <taxon>Actinomycetota</taxon>
        <taxon>Actinomycetes</taxon>
        <taxon>Frankiales</taxon>
        <taxon>Frankiaceae</taxon>
        <taxon>Pseudofrankia</taxon>
    </lineage>
</organism>
<dbReference type="InterPro" id="IPR039551">
    <property type="entry name" value="Cho/carn_acyl_trans"/>
</dbReference>
<accession>A0A1V2I697</accession>
<dbReference type="AlphaFoldDB" id="A0A1V2I697"/>
<dbReference type="Proteomes" id="UP000188929">
    <property type="component" value="Unassembled WGS sequence"/>
</dbReference>
<dbReference type="Gene3D" id="3.30.559.10">
    <property type="entry name" value="Chloramphenicol acetyltransferase-like domain"/>
    <property type="match status" value="1"/>
</dbReference>
<dbReference type="InterPro" id="IPR042231">
    <property type="entry name" value="Cho/carn_acyl_trans_2"/>
</dbReference>
<evidence type="ECO:0000256" key="3">
    <source>
        <dbReference type="ARBA" id="ARBA00023315"/>
    </source>
</evidence>
<sequence>MATTETAPAVRTFDNEDSLPRVPLPELADSCARFLDWCAPLLTAEQLAATETAVNDFLAPDGPGRPLHAELARFDASDGVHSWLDEFWPARYLGRRDRIALNANFFFLFRDAVPAPATATRTATPTPAPAPAATPPGDPQVERAAGLIAAALDYKIRLDAERIPPLVRRGQPQSMVQNRFLFSTTRIPGQDQDTVRVPYSAAWPGPSDARHVVVFRHGQMFRMDVLGPDGTPHTLPELAAGLAAVVAAAGPAPAPDDTAVGHLTTKARAAWARSRASLIAHDPANAAALEEIERALFCVCLDHVVPPDTLATCDQLLHGSAAGRWYDKSVSFVVFPNGRAGINIEHCGLDGTTVLSFVDELLAAPPAELSTRSGAQSHGRPAVRPVSFVLDAALRADIQAASESFAEFGEETVAVALSFPEHGADRSKTLRISPDALVQLAYQLAHYRAKGQIGATYESIATRQWRYGRTEAMRVVTPEVLTFAATMDDPAADPATRLAALRAAANAHVRRAGECQRGDAPEQHLWELAFIQRRQGAELGVPTASPLYESPGWLVMRDDYLSTSSAPSANIEYFGFGSTSGKCIGIAYVLLPDRLNIYLSTPRPVTAGMHAFADRLREALGELDELLTTGLARS</sequence>
<evidence type="ECO:0000256" key="1">
    <source>
        <dbReference type="ARBA" id="ARBA00005232"/>
    </source>
</evidence>
<dbReference type="PANTHER" id="PTHR22589">
    <property type="entry name" value="CARNITINE O-ACYLTRANSFERASE"/>
    <property type="match status" value="1"/>
</dbReference>
<name>A0A1V2I697_9ACTN</name>
<reference evidence="9" key="1">
    <citation type="submission" date="2016-10" db="EMBL/GenBank/DDBJ databases">
        <title>Frankia sp. NRRL B-16386 Genome sequencing.</title>
        <authorList>
            <person name="Ghodhbane-Gtari F."/>
            <person name="Swanson E."/>
            <person name="Gueddou A."/>
            <person name="Hezbri K."/>
            <person name="Ktari K."/>
            <person name="Nouioui I."/>
            <person name="Morris K."/>
            <person name="Simpson S."/>
            <person name="Abebe-Akele F."/>
            <person name="Thomas K."/>
            <person name="Gtari M."/>
            <person name="Tisa L.S."/>
        </authorList>
    </citation>
    <scope>NUCLEOTIDE SEQUENCE [LARGE SCALE GENOMIC DNA]</scope>
    <source>
        <strain evidence="9">NRRL B-16386</strain>
    </source>
</reference>
<dbReference type="Gene3D" id="3.30.559.70">
    <property type="entry name" value="Choline/Carnitine o-acyltransferase, domain 2"/>
    <property type="match status" value="1"/>
</dbReference>
<dbReference type="PROSITE" id="PS00440">
    <property type="entry name" value="ACYLTRANSF_C_2"/>
    <property type="match status" value="1"/>
</dbReference>
<feature type="region of interest" description="Disordered" evidence="6">
    <location>
        <begin position="118"/>
        <end position="137"/>
    </location>
</feature>
<comment type="similarity">
    <text evidence="1 5">Belongs to the carnitine/choline acetyltransferase family.</text>
</comment>
<evidence type="ECO:0000256" key="6">
    <source>
        <dbReference type="SAM" id="MobiDB-lite"/>
    </source>
</evidence>
<protein>
    <submittedName>
        <fullName evidence="8">Carnitine O-acetyltransferase</fullName>
    </submittedName>
</protein>
<feature type="domain" description="Choline/carnitine acyltransferase" evidence="7">
    <location>
        <begin position="22"/>
        <end position="617"/>
    </location>
</feature>
<keyword evidence="3 5" id="KW-0012">Acyltransferase</keyword>
<evidence type="ECO:0000259" key="7">
    <source>
        <dbReference type="Pfam" id="PF00755"/>
    </source>
</evidence>
<evidence type="ECO:0000256" key="5">
    <source>
        <dbReference type="RuleBase" id="RU003801"/>
    </source>
</evidence>
<proteinExistence type="inferred from homology"/>
<dbReference type="Pfam" id="PF00755">
    <property type="entry name" value="Carn_acyltransf"/>
    <property type="match status" value="1"/>
</dbReference>
<feature type="active site" description="Proton acceptor" evidence="4">
    <location>
        <position position="346"/>
    </location>
</feature>
<dbReference type="GO" id="GO:0016746">
    <property type="term" value="F:acyltransferase activity"/>
    <property type="evidence" value="ECO:0007669"/>
    <property type="project" value="UniProtKB-KW"/>
</dbReference>